<keyword evidence="6" id="KW-0663">Pyridoxal phosphate</keyword>
<dbReference type="InterPro" id="IPR001926">
    <property type="entry name" value="TrpB-like_PALP"/>
</dbReference>
<dbReference type="Pfam" id="PF00291">
    <property type="entry name" value="PALP"/>
    <property type="match status" value="1"/>
</dbReference>
<comment type="cofactor">
    <cofactor evidence="1">
        <name>pyridoxal 5'-phosphate</name>
        <dbReference type="ChEBI" id="CHEBI:597326"/>
    </cofactor>
</comment>
<evidence type="ECO:0000256" key="5">
    <source>
        <dbReference type="ARBA" id="ARBA00022624"/>
    </source>
</evidence>
<dbReference type="NCBIfam" id="TIGR01127">
    <property type="entry name" value="ilvA_1Cterm"/>
    <property type="match status" value="1"/>
</dbReference>
<dbReference type="InterPro" id="IPR036052">
    <property type="entry name" value="TrpB-like_PALP_sf"/>
</dbReference>
<dbReference type="GO" id="GO:0006567">
    <property type="term" value="P:L-threonine catabolic process"/>
    <property type="evidence" value="ECO:0007669"/>
    <property type="project" value="InterPro"/>
</dbReference>
<evidence type="ECO:0000256" key="7">
    <source>
        <dbReference type="ARBA" id="ARBA00023239"/>
    </source>
</evidence>
<dbReference type="CDD" id="cd04886">
    <property type="entry name" value="ACT_ThrD-II-like"/>
    <property type="match status" value="1"/>
</dbReference>
<dbReference type="InterPro" id="IPR005789">
    <property type="entry name" value="Thr_deHydtase_catblc"/>
</dbReference>
<dbReference type="UniPathway" id="UPA00047">
    <property type="reaction ID" value="UER00054"/>
</dbReference>
<dbReference type="InterPro" id="IPR000634">
    <property type="entry name" value="Ser/Thr_deHydtase_PyrdxlP-BS"/>
</dbReference>
<comment type="similarity">
    <text evidence="3">Belongs to the serine/threonine dehydratase family.</text>
</comment>
<organism evidence="9">
    <name type="scientific">hydrothermal vent metagenome</name>
    <dbReference type="NCBI Taxonomy" id="652676"/>
    <lineage>
        <taxon>unclassified sequences</taxon>
        <taxon>metagenomes</taxon>
        <taxon>ecological metagenomes</taxon>
    </lineage>
</organism>
<sequence length="403" mass="42989">MLDLNTIKKAYERVSGVVHRTPFAYAPILSQISGYEVYLKKENLQRTGAFKLRGAFNKIASLVEANQKGGVVAASAGNHAQGVAFAAKYFDIEATIVMPESTPLTKIQGVKEFGANVILHGSNYDEAYAYAVTFGEENHYTFVHPFTDEEVMAGQGTVTLEMFEEVDDLDALVVPVGGGGLIAGMSVASKALKPACKIIGVSSAGAPAMKKSYDAKNAIDTTSVRTIADGIAVRDTSPVTLEYILNNVDAFESVCEDEIASAILFLLERQKVLVEGAGAVGVAALLHNKLDLPKGSKVGIVLSGGNIDVTMLSLIIEKGLMKSARKMKLQVILVDKPGSLQDFTGILTDIGANIVQIGYDRTSTDLEFGDAHVSVALETKGVEHQELIRQKLTEGGFSFSEGH</sequence>
<dbReference type="EC" id="4.3.1.19" evidence="4"/>
<evidence type="ECO:0000256" key="4">
    <source>
        <dbReference type="ARBA" id="ARBA00012096"/>
    </source>
</evidence>
<dbReference type="EMBL" id="FPHI01000042">
    <property type="protein sequence ID" value="SFV68917.1"/>
    <property type="molecule type" value="Genomic_DNA"/>
</dbReference>
<evidence type="ECO:0000259" key="8">
    <source>
        <dbReference type="Pfam" id="PF00291"/>
    </source>
</evidence>
<dbReference type="SUPFAM" id="SSF55021">
    <property type="entry name" value="ACT-like"/>
    <property type="match status" value="1"/>
</dbReference>
<evidence type="ECO:0000256" key="3">
    <source>
        <dbReference type="ARBA" id="ARBA00010869"/>
    </source>
</evidence>
<dbReference type="AlphaFoldDB" id="A0A1W1CT93"/>
<evidence type="ECO:0000256" key="1">
    <source>
        <dbReference type="ARBA" id="ARBA00001933"/>
    </source>
</evidence>
<keyword evidence="5" id="KW-0028">Amino-acid biosynthesis</keyword>
<gene>
    <name evidence="9" type="ORF">MNB_SV-3-267</name>
</gene>
<dbReference type="PANTHER" id="PTHR48078:SF6">
    <property type="entry name" value="L-THREONINE DEHYDRATASE CATABOLIC TDCB"/>
    <property type="match status" value="1"/>
</dbReference>
<keyword evidence="7 9" id="KW-0456">Lyase</keyword>
<dbReference type="PROSITE" id="PS00165">
    <property type="entry name" value="DEHYDRATASE_SER_THR"/>
    <property type="match status" value="1"/>
</dbReference>
<dbReference type="InterPro" id="IPR044561">
    <property type="entry name" value="ACT_ThrD-II-like"/>
</dbReference>
<dbReference type="PANTHER" id="PTHR48078">
    <property type="entry name" value="THREONINE DEHYDRATASE, MITOCHONDRIAL-RELATED"/>
    <property type="match status" value="1"/>
</dbReference>
<dbReference type="FunFam" id="3.40.50.1100:FF:000007">
    <property type="entry name" value="L-threonine dehydratase catabolic TdcB"/>
    <property type="match status" value="1"/>
</dbReference>
<dbReference type="GO" id="GO:0003941">
    <property type="term" value="F:L-serine ammonia-lyase activity"/>
    <property type="evidence" value="ECO:0007669"/>
    <property type="project" value="TreeGrafter"/>
</dbReference>
<dbReference type="GO" id="GO:0004794">
    <property type="term" value="F:threonine deaminase activity"/>
    <property type="evidence" value="ECO:0007669"/>
    <property type="project" value="UniProtKB-EC"/>
</dbReference>
<dbReference type="SUPFAM" id="SSF53686">
    <property type="entry name" value="Tryptophan synthase beta subunit-like PLP-dependent enzymes"/>
    <property type="match status" value="1"/>
</dbReference>
<keyword evidence="5" id="KW-0412">Isoleucine biosynthesis</keyword>
<dbReference type="GO" id="GO:0006565">
    <property type="term" value="P:L-serine catabolic process"/>
    <property type="evidence" value="ECO:0007669"/>
    <property type="project" value="TreeGrafter"/>
</dbReference>
<dbReference type="InterPro" id="IPR050147">
    <property type="entry name" value="Ser/Thr_Dehydratase"/>
</dbReference>
<evidence type="ECO:0000256" key="6">
    <source>
        <dbReference type="ARBA" id="ARBA00022898"/>
    </source>
</evidence>
<dbReference type="InterPro" id="IPR045865">
    <property type="entry name" value="ACT-like_dom_sf"/>
</dbReference>
<dbReference type="GO" id="GO:0030170">
    <property type="term" value="F:pyridoxal phosphate binding"/>
    <property type="evidence" value="ECO:0007669"/>
    <property type="project" value="InterPro"/>
</dbReference>
<protein>
    <recommendedName>
        <fullName evidence="4">threonine ammonia-lyase</fullName>
        <ecNumber evidence="4">4.3.1.19</ecNumber>
    </recommendedName>
</protein>
<keyword evidence="5" id="KW-0100">Branched-chain amino acid biosynthesis</keyword>
<evidence type="ECO:0000256" key="2">
    <source>
        <dbReference type="ARBA" id="ARBA00004810"/>
    </source>
</evidence>
<proteinExistence type="inferred from homology"/>
<feature type="domain" description="Tryptophan synthase beta chain-like PALP" evidence="8">
    <location>
        <begin position="15"/>
        <end position="304"/>
    </location>
</feature>
<reference evidence="9" key="1">
    <citation type="submission" date="2016-10" db="EMBL/GenBank/DDBJ databases">
        <authorList>
            <person name="de Groot N.N."/>
        </authorList>
    </citation>
    <scope>NUCLEOTIDE SEQUENCE</scope>
</reference>
<name>A0A1W1CT93_9ZZZZ</name>
<dbReference type="CDD" id="cd01562">
    <property type="entry name" value="Thr-dehyd"/>
    <property type="match status" value="1"/>
</dbReference>
<comment type="pathway">
    <text evidence="2">Amino-acid biosynthesis; L-isoleucine biosynthesis; 2-oxobutanoate from L-threonine: step 1/1.</text>
</comment>
<accession>A0A1W1CT93</accession>
<evidence type="ECO:0000313" key="9">
    <source>
        <dbReference type="EMBL" id="SFV68917.1"/>
    </source>
</evidence>
<dbReference type="Gene3D" id="3.40.50.1100">
    <property type="match status" value="2"/>
</dbReference>
<dbReference type="GO" id="GO:0009097">
    <property type="term" value="P:isoleucine biosynthetic process"/>
    <property type="evidence" value="ECO:0007669"/>
    <property type="project" value="UniProtKB-UniPathway"/>
</dbReference>